<gene>
    <name evidence="2" type="ORF">E2C01_058128</name>
</gene>
<sequence>MYSLRLTVRRSSPLTPSPLPHHGTHDSLYGPISPIHLLLHITTTIIIIATNIIQWPCVC</sequence>
<proteinExistence type="predicted"/>
<evidence type="ECO:0000256" key="1">
    <source>
        <dbReference type="SAM" id="MobiDB-lite"/>
    </source>
</evidence>
<protein>
    <submittedName>
        <fullName evidence="2">Uncharacterized protein</fullName>
    </submittedName>
</protein>
<comment type="caution">
    <text evidence="2">The sequence shown here is derived from an EMBL/GenBank/DDBJ whole genome shotgun (WGS) entry which is preliminary data.</text>
</comment>
<dbReference type="AlphaFoldDB" id="A0A5B7H4G6"/>
<dbReference type="Proteomes" id="UP000324222">
    <property type="component" value="Unassembled WGS sequence"/>
</dbReference>
<reference evidence="2 3" key="1">
    <citation type="submission" date="2019-05" db="EMBL/GenBank/DDBJ databases">
        <title>Another draft genome of Portunus trituberculatus and its Hox gene families provides insights of decapod evolution.</title>
        <authorList>
            <person name="Jeong J.-H."/>
            <person name="Song I."/>
            <person name="Kim S."/>
            <person name="Choi T."/>
            <person name="Kim D."/>
            <person name="Ryu S."/>
            <person name="Kim W."/>
        </authorList>
    </citation>
    <scope>NUCLEOTIDE SEQUENCE [LARGE SCALE GENOMIC DNA]</scope>
    <source>
        <tissue evidence="2">Muscle</tissue>
    </source>
</reference>
<organism evidence="2 3">
    <name type="scientific">Portunus trituberculatus</name>
    <name type="common">Swimming crab</name>
    <name type="synonym">Neptunus trituberculatus</name>
    <dbReference type="NCBI Taxonomy" id="210409"/>
    <lineage>
        <taxon>Eukaryota</taxon>
        <taxon>Metazoa</taxon>
        <taxon>Ecdysozoa</taxon>
        <taxon>Arthropoda</taxon>
        <taxon>Crustacea</taxon>
        <taxon>Multicrustacea</taxon>
        <taxon>Malacostraca</taxon>
        <taxon>Eumalacostraca</taxon>
        <taxon>Eucarida</taxon>
        <taxon>Decapoda</taxon>
        <taxon>Pleocyemata</taxon>
        <taxon>Brachyura</taxon>
        <taxon>Eubrachyura</taxon>
        <taxon>Portunoidea</taxon>
        <taxon>Portunidae</taxon>
        <taxon>Portuninae</taxon>
        <taxon>Portunus</taxon>
    </lineage>
</organism>
<evidence type="ECO:0000313" key="2">
    <source>
        <dbReference type="EMBL" id="MPC64018.1"/>
    </source>
</evidence>
<keyword evidence="3" id="KW-1185">Reference proteome</keyword>
<name>A0A5B7H4G6_PORTR</name>
<feature type="region of interest" description="Disordered" evidence="1">
    <location>
        <begin position="1"/>
        <end position="22"/>
    </location>
</feature>
<accession>A0A5B7H4G6</accession>
<dbReference type="EMBL" id="VSRR010021547">
    <property type="protein sequence ID" value="MPC64018.1"/>
    <property type="molecule type" value="Genomic_DNA"/>
</dbReference>
<evidence type="ECO:0000313" key="3">
    <source>
        <dbReference type="Proteomes" id="UP000324222"/>
    </source>
</evidence>